<reference evidence="8 9" key="1">
    <citation type="submission" date="2019-09" db="EMBL/GenBank/DDBJ databases">
        <title>Salinarimonas rosea gen. nov., sp. nov., a new member of the a-2 subgroup of the Proteobacteria.</title>
        <authorList>
            <person name="Liu J."/>
        </authorList>
    </citation>
    <scope>NUCLEOTIDE SEQUENCE [LARGE SCALE GENOMIC DNA]</scope>
    <source>
        <strain evidence="8 9">BN140002</strain>
    </source>
</reference>
<dbReference type="InterPro" id="IPR023302">
    <property type="entry name" value="Pept_S9A_N"/>
</dbReference>
<evidence type="ECO:0000313" key="8">
    <source>
        <dbReference type="EMBL" id="KAA2235611.1"/>
    </source>
</evidence>
<sequence length="695" mass="75732">MSGPIEIAPPPARREPSRRTVHGTALVDDYAWLRAANWREVLRDPASLPAEIRAHLDAENRYSAALLGGLDPLRETLRREILARMEARETAAPLPLGPFVYQAVHPEGAEHPVIVRRPRAGGPDAVILDGTALARGQPFFALGAWRPSPDHAHLAYGADTGGAELFTIRVRDVRTGADLPDRIPDTTGRPVWSRDGRSLLYLRLDAAHRPARVCRHWLGTSSESDELLVEEQDPSWLLWLSETSSGAFAIVSSRRSDESEIHVVDLARADAPARLVEPRREGLRYDLDHAGDVFVLRTNAGGAEDFRLVTAPVDAPGAAGWRDLVPHRPGVTLTAHRCLGDHVARLERVDAAMRLVVAPLAGGEEHRITVGGEVASLGFDAVLEPGTLRYAVSTPVRPRETYDYDAVTRVSALVKRESPPEPPDPERYTVTRLTARALDGESVPISLVHRRDLLRDGSAPCLLYGYGSYGWSVQPAFAPERLPLLDRGFVYAIAHVRGGSERGQRWYRKGKFGRKPNSFTDFIACAEVLVAGGYTAPRRIVAHGRSAGGMLVAAAANLRPDLFAGVIADVPFVDVLNTTLDGELPLTPTEWSEWGDPIRDAEAFRAILAYSPYENVRPQAYPPILAIAGLADPRVTYWEPAKWVARLRAVATGGGPFLLHTDMAAGHGGRGGRLESVDAHAREIAFALRCTGRAG</sequence>
<feature type="region of interest" description="Disordered" evidence="5">
    <location>
        <begin position="1"/>
        <end position="20"/>
    </location>
</feature>
<dbReference type="Pfam" id="PF00326">
    <property type="entry name" value="Peptidase_S9"/>
    <property type="match status" value="1"/>
</dbReference>
<dbReference type="Proteomes" id="UP000323142">
    <property type="component" value="Unassembled WGS sequence"/>
</dbReference>
<comment type="similarity">
    <text evidence="1">Belongs to the peptidase S9A family.</text>
</comment>
<dbReference type="PANTHER" id="PTHR11757:SF19">
    <property type="entry name" value="PROLYL ENDOPEPTIDASE-LIKE"/>
    <property type="match status" value="1"/>
</dbReference>
<evidence type="ECO:0000259" key="6">
    <source>
        <dbReference type="Pfam" id="PF00326"/>
    </source>
</evidence>
<dbReference type="Gene3D" id="2.130.10.120">
    <property type="entry name" value="Prolyl oligopeptidase, N-terminal domain"/>
    <property type="match status" value="1"/>
</dbReference>
<keyword evidence="2" id="KW-0645">Protease</keyword>
<dbReference type="Gene3D" id="3.40.50.1820">
    <property type="entry name" value="alpha/beta hydrolase"/>
    <property type="match status" value="1"/>
</dbReference>
<keyword evidence="9" id="KW-1185">Reference proteome</keyword>
<dbReference type="PANTHER" id="PTHR11757">
    <property type="entry name" value="PROTEASE FAMILY S9A OLIGOPEPTIDASE"/>
    <property type="match status" value="1"/>
</dbReference>
<proteinExistence type="inferred from homology"/>
<dbReference type="GO" id="GO:0006508">
    <property type="term" value="P:proteolysis"/>
    <property type="evidence" value="ECO:0007669"/>
    <property type="project" value="UniProtKB-KW"/>
</dbReference>
<dbReference type="InterPro" id="IPR001375">
    <property type="entry name" value="Peptidase_S9_cat"/>
</dbReference>
<evidence type="ECO:0000256" key="5">
    <source>
        <dbReference type="SAM" id="MobiDB-lite"/>
    </source>
</evidence>
<evidence type="ECO:0000256" key="3">
    <source>
        <dbReference type="ARBA" id="ARBA00022801"/>
    </source>
</evidence>
<dbReference type="InterPro" id="IPR002470">
    <property type="entry name" value="Peptidase_S9A"/>
</dbReference>
<dbReference type="InterPro" id="IPR029058">
    <property type="entry name" value="AB_hydrolase_fold"/>
</dbReference>
<feature type="domain" description="Peptidase S9 prolyl oligopeptidase catalytic" evidence="6">
    <location>
        <begin position="481"/>
        <end position="692"/>
    </location>
</feature>
<evidence type="ECO:0000259" key="7">
    <source>
        <dbReference type="Pfam" id="PF02897"/>
    </source>
</evidence>
<dbReference type="SUPFAM" id="SSF53474">
    <property type="entry name" value="alpha/beta-Hydrolases"/>
    <property type="match status" value="1"/>
</dbReference>
<keyword evidence="4" id="KW-0720">Serine protease</keyword>
<dbReference type="RefSeq" id="WP_149820509.1">
    <property type="nucleotide sequence ID" value="NZ_VUOA01000034.1"/>
</dbReference>
<protein>
    <submittedName>
        <fullName evidence="8">S9 family peptidase</fullName>
    </submittedName>
</protein>
<organism evidence="8 9">
    <name type="scientific">Salinarimonas soli</name>
    <dbReference type="NCBI Taxonomy" id="1638099"/>
    <lineage>
        <taxon>Bacteria</taxon>
        <taxon>Pseudomonadati</taxon>
        <taxon>Pseudomonadota</taxon>
        <taxon>Alphaproteobacteria</taxon>
        <taxon>Hyphomicrobiales</taxon>
        <taxon>Salinarimonadaceae</taxon>
        <taxon>Salinarimonas</taxon>
    </lineage>
</organism>
<evidence type="ECO:0000256" key="4">
    <source>
        <dbReference type="ARBA" id="ARBA00022825"/>
    </source>
</evidence>
<keyword evidence="3" id="KW-0378">Hydrolase</keyword>
<dbReference type="EMBL" id="VUOA01000034">
    <property type="protein sequence ID" value="KAA2235611.1"/>
    <property type="molecule type" value="Genomic_DNA"/>
</dbReference>
<reference evidence="8 9" key="2">
    <citation type="submission" date="2019-09" db="EMBL/GenBank/DDBJ databases">
        <authorList>
            <person name="Jin C."/>
        </authorList>
    </citation>
    <scope>NUCLEOTIDE SEQUENCE [LARGE SCALE GENOMIC DNA]</scope>
    <source>
        <strain evidence="8 9">BN140002</strain>
    </source>
</reference>
<accession>A0A5B2V9C7</accession>
<comment type="caution">
    <text evidence="8">The sequence shown here is derived from an EMBL/GenBank/DDBJ whole genome shotgun (WGS) entry which is preliminary data.</text>
</comment>
<feature type="domain" description="Peptidase S9A N-terminal" evidence="7">
    <location>
        <begin position="10"/>
        <end position="415"/>
    </location>
</feature>
<evidence type="ECO:0000256" key="1">
    <source>
        <dbReference type="ARBA" id="ARBA00005228"/>
    </source>
</evidence>
<evidence type="ECO:0000256" key="2">
    <source>
        <dbReference type="ARBA" id="ARBA00022670"/>
    </source>
</evidence>
<dbReference type="GO" id="GO:0004252">
    <property type="term" value="F:serine-type endopeptidase activity"/>
    <property type="evidence" value="ECO:0007669"/>
    <property type="project" value="InterPro"/>
</dbReference>
<gene>
    <name evidence="8" type="ORF">F0L46_19115</name>
</gene>
<dbReference type="SUPFAM" id="SSF50993">
    <property type="entry name" value="Peptidase/esterase 'gauge' domain"/>
    <property type="match status" value="1"/>
</dbReference>
<dbReference type="PRINTS" id="PR00862">
    <property type="entry name" value="PROLIGOPTASE"/>
</dbReference>
<dbReference type="InterPro" id="IPR051543">
    <property type="entry name" value="Serine_Peptidase_S9A"/>
</dbReference>
<dbReference type="OrthoDB" id="9801421at2"/>
<dbReference type="AlphaFoldDB" id="A0A5B2V9C7"/>
<dbReference type="Pfam" id="PF02897">
    <property type="entry name" value="Peptidase_S9_N"/>
    <property type="match status" value="1"/>
</dbReference>
<name>A0A5B2V9C7_9HYPH</name>
<evidence type="ECO:0000313" key="9">
    <source>
        <dbReference type="Proteomes" id="UP000323142"/>
    </source>
</evidence>